<gene>
    <name evidence="18" type="primary">flhF</name>
    <name evidence="18" type="ORF">C8261_04805</name>
</gene>
<evidence type="ECO:0000256" key="6">
    <source>
        <dbReference type="ARBA" id="ARBA00022741"/>
    </source>
</evidence>
<evidence type="ECO:0000256" key="1">
    <source>
        <dbReference type="ARBA" id="ARBA00004413"/>
    </source>
</evidence>
<evidence type="ECO:0000256" key="15">
    <source>
        <dbReference type="SAM" id="MobiDB-lite"/>
    </source>
</evidence>
<dbReference type="GO" id="GO:0005525">
    <property type="term" value="F:GTP binding"/>
    <property type="evidence" value="ECO:0007669"/>
    <property type="project" value="UniProtKB-UniRule"/>
</dbReference>
<dbReference type="InterPro" id="IPR003593">
    <property type="entry name" value="AAA+_ATPase"/>
</dbReference>
<keyword evidence="8" id="KW-0653">Protein transport</keyword>
<dbReference type="PANTHER" id="PTHR43134:SF3">
    <property type="entry name" value="FLAGELLAR BIOSYNTHESIS PROTEIN FLHF"/>
    <property type="match status" value="1"/>
</dbReference>
<accession>A0A2T4IHU7</accession>
<keyword evidence="4" id="KW-0813">Transport</keyword>
<sequence length="494" mass="52662">MNVRRYFANTAREALRALKEELGADAIVLSNRAVEGGVEILALPADAVGALPTAARAPKAPAPVRAPAGAPVEEDDYRVSLSPRAPARETARPAAAVVKAFSPPRVDHADYPPRSRAAASAADPWAEALEAARNAPEPAVLRPRPAAPAAPQERVAAERPAPRSAAPERNNAAEDARVRELQEANTRLMAELSGIRGMIERQLAGFAWGEARRHAPARADVVGELLEAGFSAVLARRLAEAVSEEENSVERARNAVKSALNRELRALSSDADLIDRGGVYALVGPTGVGKTTTTAKLAARCVVRHGAEKLALITTDGYRIGAQEQLRIYGRILGVPVFSVRDAADLRQTLAELRNKHMVLIDTVGVSQRDRMVAEQAAMLLGAGNVRRLLLLNATCRGDTLDDVVRAYSGPDLAGCILTKVDEAASLAPAIDVAVRRELELFYVANGQRVPEDLHLPNRAYLMHRALREQAEGSPWKLHGDEAGLMLAAGGTGA</sequence>
<feature type="domain" description="AAA+ ATPase" evidence="16">
    <location>
        <begin position="276"/>
        <end position="441"/>
    </location>
</feature>
<feature type="compositionally biased region" description="Low complexity" evidence="15">
    <location>
        <begin position="133"/>
        <end position="154"/>
    </location>
</feature>
<keyword evidence="5" id="KW-1003">Cell membrane</keyword>
<dbReference type="GO" id="GO:0005047">
    <property type="term" value="F:signal recognition particle binding"/>
    <property type="evidence" value="ECO:0007669"/>
    <property type="project" value="TreeGrafter"/>
</dbReference>
<evidence type="ECO:0000256" key="3">
    <source>
        <dbReference type="ARBA" id="ARBA00014919"/>
    </source>
</evidence>
<comment type="subcellular location">
    <subcellularLocation>
        <location evidence="1">Cell membrane</location>
        <topology evidence="1">Peripheral membrane protein</topology>
        <orientation evidence="1">Cytoplasmic side</orientation>
    </subcellularLocation>
</comment>
<dbReference type="SUPFAM" id="SSF52540">
    <property type="entry name" value="P-loop containing nucleoside triphosphate hydrolases"/>
    <property type="match status" value="1"/>
</dbReference>
<dbReference type="RefSeq" id="WP_107492530.1">
    <property type="nucleotide sequence ID" value="NZ_PZKC01000003.1"/>
</dbReference>
<name>A0A2T4IHU7_9RHOO</name>
<feature type="region of interest" description="Disordered" evidence="15">
    <location>
        <begin position="56"/>
        <end position="78"/>
    </location>
</feature>
<keyword evidence="18" id="KW-0969">Cilium</keyword>
<keyword evidence="9" id="KW-0342">GTP-binding</keyword>
<evidence type="ECO:0000256" key="2">
    <source>
        <dbReference type="ARBA" id="ARBA00008531"/>
    </source>
</evidence>
<dbReference type="InterPro" id="IPR000897">
    <property type="entry name" value="SRP54_GTPase_dom"/>
</dbReference>
<organism evidence="18 19">
    <name type="scientific">Pseudothauera lacus</name>
    <dbReference type="NCBI Taxonomy" id="2136175"/>
    <lineage>
        <taxon>Bacteria</taxon>
        <taxon>Pseudomonadati</taxon>
        <taxon>Pseudomonadota</taxon>
        <taxon>Betaproteobacteria</taxon>
        <taxon>Rhodocyclales</taxon>
        <taxon>Zoogloeaceae</taxon>
        <taxon>Pseudothauera</taxon>
    </lineage>
</organism>
<evidence type="ECO:0000256" key="5">
    <source>
        <dbReference type="ARBA" id="ARBA00022475"/>
    </source>
</evidence>
<feature type="compositionally biased region" description="Low complexity" evidence="15">
    <location>
        <begin position="56"/>
        <end position="71"/>
    </location>
</feature>
<dbReference type="GO" id="GO:0044781">
    <property type="term" value="P:bacterial-type flagellum organization"/>
    <property type="evidence" value="ECO:0007669"/>
    <property type="project" value="UniProtKB-UniRule"/>
</dbReference>
<evidence type="ECO:0000256" key="12">
    <source>
        <dbReference type="ARBA" id="ARBA00025337"/>
    </source>
</evidence>
<evidence type="ECO:0000256" key="9">
    <source>
        <dbReference type="ARBA" id="ARBA00023134"/>
    </source>
</evidence>
<keyword evidence="7" id="KW-1005">Bacterial flagellum biogenesis</keyword>
<reference evidence="18 19" key="1">
    <citation type="submission" date="2018-03" db="EMBL/GenBank/DDBJ databases">
        <authorList>
            <person name="Keele B.F."/>
        </authorList>
    </citation>
    <scope>NUCLEOTIDE SEQUENCE [LARGE SCALE GENOMIC DNA]</scope>
    <source>
        <strain evidence="18 19">D20</strain>
    </source>
</reference>
<evidence type="ECO:0000256" key="13">
    <source>
        <dbReference type="NCBIfam" id="TIGR03499"/>
    </source>
</evidence>
<dbReference type="GO" id="GO:0005886">
    <property type="term" value="C:plasma membrane"/>
    <property type="evidence" value="ECO:0007669"/>
    <property type="project" value="UniProtKB-SubCell"/>
</dbReference>
<evidence type="ECO:0000313" key="19">
    <source>
        <dbReference type="Proteomes" id="UP000241193"/>
    </source>
</evidence>
<dbReference type="GO" id="GO:0006614">
    <property type="term" value="P:SRP-dependent cotranslational protein targeting to membrane"/>
    <property type="evidence" value="ECO:0007669"/>
    <property type="project" value="UniProtKB-UniRule"/>
</dbReference>
<evidence type="ECO:0000256" key="8">
    <source>
        <dbReference type="ARBA" id="ARBA00022927"/>
    </source>
</evidence>
<dbReference type="AlphaFoldDB" id="A0A2T4IHU7"/>
<dbReference type="CDD" id="cd17873">
    <property type="entry name" value="FlhF"/>
    <property type="match status" value="1"/>
</dbReference>
<dbReference type="Proteomes" id="UP000241193">
    <property type="component" value="Unassembled WGS sequence"/>
</dbReference>
<dbReference type="Gene3D" id="1.20.120.1380">
    <property type="entry name" value="Flagellar FlhF biosynthesis protein, N domain"/>
    <property type="match status" value="1"/>
</dbReference>
<keyword evidence="19" id="KW-1185">Reference proteome</keyword>
<dbReference type="PANTHER" id="PTHR43134">
    <property type="entry name" value="SIGNAL RECOGNITION PARTICLE RECEPTOR SUBUNIT ALPHA"/>
    <property type="match status" value="1"/>
</dbReference>
<feature type="domain" description="SRP54-type proteins GTP-binding" evidence="17">
    <location>
        <begin position="277"/>
        <end position="468"/>
    </location>
</feature>
<comment type="similarity">
    <text evidence="2">Belongs to the GTP-binding SRP family.</text>
</comment>
<dbReference type="InterPro" id="IPR047040">
    <property type="entry name" value="FlhF__GTPase_dom"/>
</dbReference>
<dbReference type="OrthoDB" id="9778554at2"/>
<dbReference type="GO" id="GO:0003924">
    <property type="term" value="F:GTPase activity"/>
    <property type="evidence" value="ECO:0007669"/>
    <property type="project" value="UniProtKB-UniRule"/>
</dbReference>
<dbReference type="Pfam" id="PF00448">
    <property type="entry name" value="SRP54"/>
    <property type="match status" value="1"/>
</dbReference>
<dbReference type="NCBIfam" id="TIGR03499">
    <property type="entry name" value="FlhF"/>
    <property type="match status" value="1"/>
</dbReference>
<dbReference type="GO" id="GO:0015031">
    <property type="term" value="P:protein transport"/>
    <property type="evidence" value="ECO:0007669"/>
    <property type="project" value="UniProtKB-KW"/>
</dbReference>
<keyword evidence="11" id="KW-1006">Bacterial flagellum protein export</keyword>
<evidence type="ECO:0000259" key="16">
    <source>
        <dbReference type="SMART" id="SM00382"/>
    </source>
</evidence>
<evidence type="ECO:0000313" key="18">
    <source>
        <dbReference type="EMBL" id="PTD97330.1"/>
    </source>
</evidence>
<keyword evidence="18" id="KW-0966">Cell projection</keyword>
<dbReference type="SMART" id="SM00962">
    <property type="entry name" value="SRP54"/>
    <property type="match status" value="1"/>
</dbReference>
<dbReference type="FunFam" id="3.40.50.300:FF:000695">
    <property type="entry name" value="Flagellar biosynthesis regulator FlhF"/>
    <property type="match status" value="1"/>
</dbReference>
<feature type="coiled-coil region" evidence="14">
    <location>
        <begin position="235"/>
        <end position="262"/>
    </location>
</feature>
<protein>
    <recommendedName>
        <fullName evidence="3 13">Flagellar biosynthesis protein FlhF</fullName>
    </recommendedName>
</protein>
<keyword evidence="6" id="KW-0547">Nucleotide-binding</keyword>
<dbReference type="InterPro" id="IPR020006">
    <property type="entry name" value="FlhF"/>
</dbReference>
<evidence type="ECO:0000256" key="4">
    <source>
        <dbReference type="ARBA" id="ARBA00022448"/>
    </source>
</evidence>
<evidence type="ECO:0000256" key="7">
    <source>
        <dbReference type="ARBA" id="ARBA00022795"/>
    </source>
</evidence>
<dbReference type="Gene3D" id="3.40.50.300">
    <property type="entry name" value="P-loop containing nucleotide triphosphate hydrolases"/>
    <property type="match status" value="1"/>
</dbReference>
<dbReference type="EMBL" id="PZKC01000003">
    <property type="protein sequence ID" value="PTD97330.1"/>
    <property type="molecule type" value="Genomic_DNA"/>
</dbReference>
<keyword evidence="10" id="KW-0472">Membrane</keyword>
<keyword evidence="18" id="KW-0282">Flagellum</keyword>
<proteinExistence type="inferred from homology"/>
<feature type="region of interest" description="Disordered" evidence="15">
    <location>
        <begin position="133"/>
        <end position="175"/>
    </location>
</feature>
<evidence type="ECO:0000259" key="17">
    <source>
        <dbReference type="SMART" id="SM00962"/>
    </source>
</evidence>
<comment type="function">
    <text evidence="12">Necessary for flagellar biosynthesis. May be involved in translocation of the flagellum.</text>
</comment>
<reference evidence="18 19" key="2">
    <citation type="submission" date="2018-04" db="EMBL/GenBank/DDBJ databases">
        <title>Thauera lacus sp. nov., isolated from an saline lake in Inner Mongolia, China.</title>
        <authorList>
            <person name="Liang Q.-Y."/>
        </authorList>
    </citation>
    <scope>NUCLEOTIDE SEQUENCE [LARGE SCALE GENOMIC DNA]</scope>
    <source>
        <strain evidence="18 19">D20</strain>
    </source>
</reference>
<comment type="caution">
    <text evidence="18">The sequence shown here is derived from an EMBL/GenBank/DDBJ whole genome shotgun (WGS) entry which is preliminary data.</text>
</comment>
<keyword evidence="14" id="KW-0175">Coiled coil</keyword>
<dbReference type="InterPro" id="IPR027417">
    <property type="entry name" value="P-loop_NTPase"/>
</dbReference>
<evidence type="ECO:0000256" key="10">
    <source>
        <dbReference type="ARBA" id="ARBA00023136"/>
    </source>
</evidence>
<evidence type="ECO:0000256" key="11">
    <source>
        <dbReference type="ARBA" id="ARBA00023225"/>
    </source>
</evidence>
<evidence type="ECO:0000256" key="14">
    <source>
        <dbReference type="SAM" id="Coils"/>
    </source>
</evidence>
<dbReference type="SMART" id="SM00382">
    <property type="entry name" value="AAA"/>
    <property type="match status" value="1"/>
</dbReference>